<keyword evidence="2" id="KW-0418">Kinase</keyword>
<dbReference type="EMBL" id="BOMW01000018">
    <property type="protein sequence ID" value="GIF04344.1"/>
    <property type="molecule type" value="Genomic_DNA"/>
</dbReference>
<gene>
    <name evidence="2" type="ORF">Asi03nite_18820</name>
</gene>
<dbReference type="Proteomes" id="UP000629619">
    <property type="component" value="Unassembled WGS sequence"/>
</dbReference>
<reference evidence="2" key="1">
    <citation type="submission" date="2021-01" db="EMBL/GenBank/DDBJ databases">
        <title>Whole genome shotgun sequence of Actinoplanes siamensis NBRC 109076.</title>
        <authorList>
            <person name="Komaki H."/>
            <person name="Tamura T."/>
        </authorList>
    </citation>
    <scope>NUCLEOTIDE SEQUENCE</scope>
    <source>
        <strain evidence="2">NBRC 109076</strain>
    </source>
</reference>
<proteinExistence type="predicted"/>
<evidence type="ECO:0000313" key="2">
    <source>
        <dbReference type="EMBL" id="GIF04344.1"/>
    </source>
</evidence>
<dbReference type="AlphaFoldDB" id="A0A919TJB9"/>
<dbReference type="Gene3D" id="3.40.50.300">
    <property type="entry name" value="P-loop containing nucleotide triphosphate hydrolases"/>
    <property type="match status" value="1"/>
</dbReference>
<feature type="region of interest" description="Disordered" evidence="1">
    <location>
        <begin position="1"/>
        <end position="26"/>
    </location>
</feature>
<accession>A0A919TJB9</accession>
<dbReference type="SUPFAM" id="SSF52540">
    <property type="entry name" value="P-loop containing nucleoside triphosphate hydrolases"/>
    <property type="match status" value="1"/>
</dbReference>
<protein>
    <submittedName>
        <fullName evidence="2">Adenylate kinase</fullName>
    </submittedName>
</protein>
<keyword evidence="3" id="KW-1185">Reference proteome</keyword>
<dbReference type="GO" id="GO:0016301">
    <property type="term" value="F:kinase activity"/>
    <property type="evidence" value="ECO:0007669"/>
    <property type="project" value="UniProtKB-KW"/>
</dbReference>
<organism evidence="2 3">
    <name type="scientific">Actinoplanes siamensis</name>
    <dbReference type="NCBI Taxonomy" id="1223317"/>
    <lineage>
        <taxon>Bacteria</taxon>
        <taxon>Bacillati</taxon>
        <taxon>Actinomycetota</taxon>
        <taxon>Actinomycetes</taxon>
        <taxon>Micromonosporales</taxon>
        <taxon>Micromonosporaceae</taxon>
        <taxon>Actinoplanes</taxon>
    </lineage>
</organism>
<name>A0A919TJB9_9ACTN</name>
<keyword evidence="2" id="KW-0808">Transferase</keyword>
<evidence type="ECO:0000313" key="3">
    <source>
        <dbReference type="Proteomes" id="UP000629619"/>
    </source>
</evidence>
<evidence type="ECO:0000256" key="1">
    <source>
        <dbReference type="SAM" id="MobiDB-lite"/>
    </source>
</evidence>
<comment type="caution">
    <text evidence="2">The sequence shown here is derived from an EMBL/GenBank/DDBJ whole genome shotgun (WGS) entry which is preliminary data.</text>
</comment>
<dbReference type="InterPro" id="IPR027417">
    <property type="entry name" value="P-loop_NTPase"/>
</dbReference>
<sequence>MCAGAGPPRPGGPSAGDGASPAARWREPAAERVVAWARGREPSAGKRRVLAVEGRSGSGKTTLARAVAERLDAPLIHMDDLYPGWDGLDQGVHNLREWVLEPLARGRAARWRRWDWAAHGYAEEHPVPDADWLVVEGVGAGAGVLRPYLSGVVWLQSPAAVRKRRALARDGEAYAPHWRRWAAQEDAFYARGDVAADLIVENGE</sequence>